<evidence type="ECO:0000313" key="2">
    <source>
        <dbReference type="Proteomes" id="UP001457282"/>
    </source>
</evidence>
<protein>
    <submittedName>
        <fullName evidence="1">Uncharacterized protein</fullName>
    </submittedName>
</protein>
<keyword evidence="2" id="KW-1185">Reference proteome</keyword>
<comment type="caution">
    <text evidence="1">The sequence shown here is derived from an EMBL/GenBank/DDBJ whole genome shotgun (WGS) entry which is preliminary data.</text>
</comment>
<dbReference type="Proteomes" id="UP001457282">
    <property type="component" value="Unassembled WGS sequence"/>
</dbReference>
<dbReference type="EMBL" id="JBEDUW010000002">
    <property type="protein sequence ID" value="KAK9943416.1"/>
    <property type="molecule type" value="Genomic_DNA"/>
</dbReference>
<accession>A0AAW1Y3S0</accession>
<proteinExistence type="predicted"/>
<name>A0AAW1Y3S0_RUBAR</name>
<organism evidence="1 2">
    <name type="scientific">Rubus argutus</name>
    <name type="common">Southern blackberry</name>
    <dbReference type="NCBI Taxonomy" id="59490"/>
    <lineage>
        <taxon>Eukaryota</taxon>
        <taxon>Viridiplantae</taxon>
        <taxon>Streptophyta</taxon>
        <taxon>Embryophyta</taxon>
        <taxon>Tracheophyta</taxon>
        <taxon>Spermatophyta</taxon>
        <taxon>Magnoliopsida</taxon>
        <taxon>eudicotyledons</taxon>
        <taxon>Gunneridae</taxon>
        <taxon>Pentapetalae</taxon>
        <taxon>rosids</taxon>
        <taxon>fabids</taxon>
        <taxon>Rosales</taxon>
        <taxon>Rosaceae</taxon>
        <taxon>Rosoideae</taxon>
        <taxon>Rosoideae incertae sedis</taxon>
        <taxon>Rubus</taxon>
    </lineage>
</organism>
<gene>
    <name evidence="1" type="ORF">M0R45_009025</name>
</gene>
<sequence length="176" mass="20175">MKRFGKRDASQCVIIPEAANTNGWQAIRQWPVLVQYEEIEKRTAEHRQYLAQLENHDLVQKPNNTCINKATMWWNLQGIWAMPGVYRVDLITRLIEQPDPIHGQPTETLLSNKEMGESSGSYIIRLPVDVPMLFTAHSLGHATTNRYASIISNDPESDVTRFRHSVSFQVKAEELC</sequence>
<dbReference type="AlphaFoldDB" id="A0AAW1Y3S0"/>
<evidence type="ECO:0000313" key="1">
    <source>
        <dbReference type="EMBL" id="KAK9943416.1"/>
    </source>
</evidence>
<reference evidence="1 2" key="1">
    <citation type="journal article" date="2023" name="G3 (Bethesda)">
        <title>A chromosome-length genome assembly and annotation of blackberry (Rubus argutus, cv. 'Hillquist').</title>
        <authorList>
            <person name="Bruna T."/>
            <person name="Aryal R."/>
            <person name="Dudchenko O."/>
            <person name="Sargent D.J."/>
            <person name="Mead D."/>
            <person name="Buti M."/>
            <person name="Cavallini A."/>
            <person name="Hytonen T."/>
            <person name="Andres J."/>
            <person name="Pham M."/>
            <person name="Weisz D."/>
            <person name="Mascagni F."/>
            <person name="Usai G."/>
            <person name="Natali L."/>
            <person name="Bassil N."/>
            <person name="Fernandez G.E."/>
            <person name="Lomsadze A."/>
            <person name="Armour M."/>
            <person name="Olukolu B."/>
            <person name="Poorten T."/>
            <person name="Britton C."/>
            <person name="Davik J."/>
            <person name="Ashrafi H."/>
            <person name="Aiden E.L."/>
            <person name="Borodovsky M."/>
            <person name="Worthington M."/>
        </authorList>
    </citation>
    <scope>NUCLEOTIDE SEQUENCE [LARGE SCALE GENOMIC DNA]</scope>
    <source>
        <strain evidence="1">PI 553951</strain>
    </source>
</reference>